<keyword evidence="7" id="KW-1185">Reference proteome</keyword>
<dbReference type="OrthoDB" id="268129at2"/>
<dbReference type="EMBL" id="CP036291">
    <property type="protein sequence ID" value="QDU87828.1"/>
    <property type="molecule type" value="Genomic_DNA"/>
</dbReference>
<dbReference type="Pfam" id="PF13180">
    <property type="entry name" value="PDZ_2"/>
    <property type="match status" value="1"/>
</dbReference>
<organism evidence="6 7">
    <name type="scientific">Pirellulimonas nuda</name>
    <dbReference type="NCBI Taxonomy" id="2528009"/>
    <lineage>
        <taxon>Bacteria</taxon>
        <taxon>Pseudomonadati</taxon>
        <taxon>Planctomycetota</taxon>
        <taxon>Planctomycetia</taxon>
        <taxon>Pirellulales</taxon>
        <taxon>Lacipirellulaceae</taxon>
        <taxon>Pirellulimonas</taxon>
    </lineage>
</organism>
<keyword evidence="4" id="KW-0732">Signal</keyword>
<dbReference type="SUPFAM" id="SSF50156">
    <property type="entry name" value="PDZ domain-like"/>
    <property type="match status" value="1"/>
</dbReference>
<evidence type="ECO:0000256" key="1">
    <source>
        <dbReference type="ARBA" id="ARBA00010541"/>
    </source>
</evidence>
<dbReference type="PRINTS" id="PR00834">
    <property type="entry name" value="PROTEASES2C"/>
</dbReference>
<evidence type="ECO:0000256" key="4">
    <source>
        <dbReference type="SAM" id="SignalP"/>
    </source>
</evidence>
<dbReference type="GO" id="GO:0004252">
    <property type="term" value="F:serine-type endopeptidase activity"/>
    <property type="evidence" value="ECO:0007669"/>
    <property type="project" value="InterPro"/>
</dbReference>
<evidence type="ECO:0000256" key="3">
    <source>
        <dbReference type="ARBA" id="ARBA00022801"/>
    </source>
</evidence>
<dbReference type="Pfam" id="PF13365">
    <property type="entry name" value="Trypsin_2"/>
    <property type="match status" value="1"/>
</dbReference>
<dbReference type="RefSeq" id="WP_145282084.1">
    <property type="nucleotide sequence ID" value="NZ_CP036291.1"/>
</dbReference>
<evidence type="ECO:0000256" key="2">
    <source>
        <dbReference type="ARBA" id="ARBA00022670"/>
    </source>
</evidence>
<dbReference type="PANTHER" id="PTHR22939:SF129">
    <property type="entry name" value="SERINE PROTEASE HTRA2, MITOCHONDRIAL"/>
    <property type="match status" value="1"/>
</dbReference>
<feature type="domain" description="PDZ" evidence="5">
    <location>
        <begin position="171"/>
        <end position="222"/>
    </location>
</feature>
<gene>
    <name evidence="6" type="primary">mucD_1</name>
    <name evidence="6" type="ORF">Pla175_11950</name>
</gene>
<dbReference type="SUPFAM" id="SSF50494">
    <property type="entry name" value="Trypsin-like serine proteases"/>
    <property type="match status" value="1"/>
</dbReference>
<reference evidence="6 7" key="1">
    <citation type="submission" date="2019-02" db="EMBL/GenBank/DDBJ databases">
        <title>Deep-cultivation of Planctomycetes and their phenomic and genomic characterization uncovers novel biology.</title>
        <authorList>
            <person name="Wiegand S."/>
            <person name="Jogler M."/>
            <person name="Boedeker C."/>
            <person name="Pinto D."/>
            <person name="Vollmers J."/>
            <person name="Rivas-Marin E."/>
            <person name="Kohn T."/>
            <person name="Peeters S.H."/>
            <person name="Heuer A."/>
            <person name="Rast P."/>
            <person name="Oberbeckmann S."/>
            <person name="Bunk B."/>
            <person name="Jeske O."/>
            <person name="Meyerdierks A."/>
            <person name="Storesund J.E."/>
            <person name="Kallscheuer N."/>
            <person name="Luecker S."/>
            <person name="Lage O.M."/>
            <person name="Pohl T."/>
            <person name="Merkel B.J."/>
            <person name="Hornburger P."/>
            <person name="Mueller R.-W."/>
            <person name="Bruemmer F."/>
            <person name="Labrenz M."/>
            <person name="Spormann A.M."/>
            <person name="Op den Camp H."/>
            <person name="Overmann J."/>
            <person name="Amann R."/>
            <person name="Jetten M.S.M."/>
            <person name="Mascher T."/>
            <person name="Medema M.H."/>
            <person name="Devos D.P."/>
            <person name="Kaster A.-K."/>
            <person name="Ovreas L."/>
            <person name="Rohde M."/>
            <person name="Galperin M.Y."/>
            <person name="Jogler C."/>
        </authorList>
    </citation>
    <scope>NUCLEOTIDE SEQUENCE [LARGE SCALE GENOMIC DNA]</scope>
    <source>
        <strain evidence="6 7">Pla175</strain>
    </source>
</reference>
<dbReference type="SMART" id="SM00228">
    <property type="entry name" value="PDZ"/>
    <property type="match status" value="1"/>
</dbReference>
<evidence type="ECO:0000313" key="7">
    <source>
        <dbReference type="Proteomes" id="UP000317429"/>
    </source>
</evidence>
<dbReference type="PROSITE" id="PS50106">
    <property type="entry name" value="PDZ"/>
    <property type="match status" value="1"/>
</dbReference>
<evidence type="ECO:0000259" key="5">
    <source>
        <dbReference type="PROSITE" id="PS50106"/>
    </source>
</evidence>
<proteinExistence type="inferred from homology"/>
<keyword evidence="3 6" id="KW-0378">Hydrolase</keyword>
<dbReference type="GO" id="GO:0006508">
    <property type="term" value="P:proteolysis"/>
    <property type="evidence" value="ECO:0007669"/>
    <property type="project" value="UniProtKB-KW"/>
</dbReference>
<accession>A0A518D8M6</accession>
<dbReference type="InterPro" id="IPR043504">
    <property type="entry name" value="Peptidase_S1_PA_chymotrypsin"/>
</dbReference>
<sequence length="365" mass="39073" precursor="true">MRHAHPVLIALLLLGASQTLAQEAAPDSLEQAREAFRNAFDRMWSPPGYRLKNGPHVRAAFRDVVEGTQPSVVRVKNDGKDAALGGVVGPDGWVLTKSSQLTGRVTCRLSDGRELDAKIVGVDRKYDVAMLKVDAKDLKSLELADHDISEEGRWVATLGQGDDPIAVGVVSVSARRIPHQAGILGVRLEEAPGGGALIDTVYAESGAANAGIEAGDIIVSINQEKTADRAALIRTVQKYTPGDVIEIDLKRGDERLTVRARLAGQNKEMPLDRGQIQNNLGGELSDRRFGFPTAVQHDTVINPKDCGGPIVDLDGAVVGFNAARAGRTESYAIPSYVVRGLLFELMSGRLTPVTLEGDQHTALAE</sequence>
<dbReference type="InterPro" id="IPR001478">
    <property type="entry name" value="PDZ"/>
</dbReference>
<dbReference type="AlphaFoldDB" id="A0A518D8M6"/>
<dbReference type="PANTHER" id="PTHR22939">
    <property type="entry name" value="SERINE PROTEASE FAMILY S1C HTRA-RELATED"/>
    <property type="match status" value="1"/>
</dbReference>
<dbReference type="KEGG" id="pnd:Pla175_11950"/>
<comment type="similarity">
    <text evidence="1">Belongs to the peptidase S1C family.</text>
</comment>
<dbReference type="InterPro" id="IPR009003">
    <property type="entry name" value="Peptidase_S1_PA"/>
</dbReference>
<keyword evidence="2 6" id="KW-0645">Protease</keyword>
<feature type="signal peptide" evidence="4">
    <location>
        <begin position="1"/>
        <end position="21"/>
    </location>
</feature>
<dbReference type="Gene3D" id="2.40.10.10">
    <property type="entry name" value="Trypsin-like serine proteases"/>
    <property type="match status" value="2"/>
</dbReference>
<dbReference type="Gene3D" id="2.30.42.10">
    <property type="match status" value="1"/>
</dbReference>
<dbReference type="Proteomes" id="UP000317429">
    <property type="component" value="Chromosome"/>
</dbReference>
<name>A0A518D8M6_9BACT</name>
<protein>
    <submittedName>
        <fullName evidence="6">Putative periplasmic serine endoprotease DegP-like</fullName>
        <ecNumber evidence="6">3.4.21.107</ecNumber>
    </submittedName>
</protein>
<feature type="chain" id="PRO_5021788617" evidence="4">
    <location>
        <begin position="22"/>
        <end position="365"/>
    </location>
</feature>
<evidence type="ECO:0000313" key="6">
    <source>
        <dbReference type="EMBL" id="QDU87828.1"/>
    </source>
</evidence>
<dbReference type="InterPro" id="IPR001940">
    <property type="entry name" value="Peptidase_S1C"/>
</dbReference>
<dbReference type="InterPro" id="IPR036034">
    <property type="entry name" value="PDZ_sf"/>
</dbReference>
<dbReference type="EC" id="3.4.21.107" evidence="6"/>